<accession>A0AAN6EXA0</accession>
<gene>
    <name evidence="2" type="ORF">HRR80_004873</name>
</gene>
<protein>
    <submittedName>
        <fullName evidence="2">Uncharacterized protein</fullName>
    </submittedName>
</protein>
<evidence type="ECO:0000313" key="2">
    <source>
        <dbReference type="EMBL" id="KAJ8991542.1"/>
    </source>
</evidence>
<evidence type="ECO:0000256" key="1">
    <source>
        <dbReference type="SAM" id="MobiDB-lite"/>
    </source>
</evidence>
<evidence type="ECO:0000313" key="3">
    <source>
        <dbReference type="Proteomes" id="UP001161757"/>
    </source>
</evidence>
<dbReference type="EMBL" id="JAJGCB010000008">
    <property type="protein sequence ID" value="KAJ8991542.1"/>
    <property type="molecule type" value="Genomic_DNA"/>
</dbReference>
<feature type="region of interest" description="Disordered" evidence="1">
    <location>
        <begin position="1"/>
        <end position="31"/>
    </location>
</feature>
<proteinExistence type="predicted"/>
<organism evidence="2 3">
    <name type="scientific">Exophiala dermatitidis</name>
    <name type="common">Black yeast-like fungus</name>
    <name type="synonym">Wangiella dermatitidis</name>
    <dbReference type="NCBI Taxonomy" id="5970"/>
    <lineage>
        <taxon>Eukaryota</taxon>
        <taxon>Fungi</taxon>
        <taxon>Dikarya</taxon>
        <taxon>Ascomycota</taxon>
        <taxon>Pezizomycotina</taxon>
        <taxon>Eurotiomycetes</taxon>
        <taxon>Chaetothyriomycetidae</taxon>
        <taxon>Chaetothyriales</taxon>
        <taxon>Herpotrichiellaceae</taxon>
        <taxon>Exophiala</taxon>
    </lineage>
</organism>
<comment type="caution">
    <text evidence="2">The sequence shown here is derived from an EMBL/GenBank/DDBJ whole genome shotgun (WGS) entry which is preliminary data.</text>
</comment>
<name>A0AAN6EXA0_EXODE</name>
<reference evidence="2" key="1">
    <citation type="submission" date="2023-01" db="EMBL/GenBank/DDBJ databases">
        <title>Exophiala dermititidis isolated from Cystic Fibrosis Patient.</title>
        <authorList>
            <person name="Kurbessoian T."/>
            <person name="Crocker A."/>
            <person name="Murante D."/>
            <person name="Hogan D.A."/>
            <person name="Stajich J.E."/>
        </authorList>
    </citation>
    <scope>NUCLEOTIDE SEQUENCE</scope>
    <source>
        <strain evidence="2">Ex8</strain>
    </source>
</reference>
<dbReference type="Proteomes" id="UP001161757">
    <property type="component" value="Unassembled WGS sequence"/>
</dbReference>
<sequence>MGFPHAPSRMSPAVPRSCHGRRSSPADNPPPLHVARHYVQFDHFDIVTVPEKFAVSTPTPTWNQLTCDTCVLLTGLVESGLEHRPTMLNVRDHPVVAGQ</sequence>
<dbReference type="AlphaFoldDB" id="A0AAN6EXA0"/>